<comment type="caution">
    <text evidence="12">The sequence shown here is derived from an EMBL/GenBank/DDBJ whole genome shotgun (WGS) entry which is preliminary data.</text>
</comment>
<evidence type="ECO:0000256" key="10">
    <source>
        <dbReference type="SAM" id="Phobius"/>
    </source>
</evidence>
<evidence type="ECO:0000256" key="8">
    <source>
        <dbReference type="ARBA" id="ARBA00023180"/>
    </source>
</evidence>
<dbReference type="GO" id="GO:0005886">
    <property type="term" value="C:plasma membrane"/>
    <property type="evidence" value="ECO:0007669"/>
    <property type="project" value="UniProtKB-SubCell"/>
</dbReference>
<evidence type="ECO:0000256" key="6">
    <source>
        <dbReference type="ARBA" id="ARBA00023136"/>
    </source>
</evidence>
<dbReference type="Pfam" id="PF00001">
    <property type="entry name" value="7tm_1"/>
    <property type="match status" value="1"/>
</dbReference>
<comment type="subcellular location">
    <subcellularLocation>
        <location evidence="1">Cell membrane</location>
        <topology evidence="1">Multi-pass membrane protein</topology>
    </subcellularLocation>
</comment>
<dbReference type="Proteomes" id="UP001152320">
    <property type="component" value="Chromosome 23"/>
</dbReference>
<keyword evidence="3 10" id="KW-0812">Transmembrane</keyword>
<evidence type="ECO:0000256" key="7">
    <source>
        <dbReference type="ARBA" id="ARBA00023170"/>
    </source>
</evidence>
<dbReference type="PANTHER" id="PTHR24246:SF27">
    <property type="entry name" value="ADENOSINE RECEPTOR, ISOFORM A"/>
    <property type="match status" value="1"/>
</dbReference>
<dbReference type="SUPFAM" id="SSF81321">
    <property type="entry name" value="Family A G protein-coupled receptor-like"/>
    <property type="match status" value="1"/>
</dbReference>
<keyword evidence="8" id="KW-0325">Glycoprotein</keyword>
<feature type="transmembrane region" description="Helical" evidence="10">
    <location>
        <begin position="55"/>
        <end position="73"/>
    </location>
</feature>
<dbReference type="CDD" id="cd00637">
    <property type="entry name" value="7tm_classA_rhodopsin-like"/>
    <property type="match status" value="1"/>
</dbReference>
<evidence type="ECO:0000313" key="12">
    <source>
        <dbReference type="EMBL" id="KAJ8019890.1"/>
    </source>
</evidence>
<feature type="transmembrane region" description="Helical" evidence="10">
    <location>
        <begin position="281"/>
        <end position="299"/>
    </location>
</feature>
<evidence type="ECO:0000256" key="2">
    <source>
        <dbReference type="ARBA" id="ARBA00022475"/>
    </source>
</evidence>
<accession>A0A9Q0YEG5</accession>
<feature type="transmembrane region" description="Helical" evidence="10">
    <location>
        <begin position="164"/>
        <end position="185"/>
    </location>
</feature>
<keyword evidence="9" id="KW-0807">Transducer</keyword>
<sequence length="319" mass="36624">MMEIPYESSLLIASSLPTITPSLKDGRTEVPHLCSLENPSWTAEQQAALFHVHRVRVAACYLALIANGILLLFQIKIKLFLRTYFVFGLSLTTADLTFSVCSFLKTQLWALPCRWPDSLLFNAVNTAGHFHAYVSVLLITVDRYLALVWDPLRYKGIASLKRYYVIFALSWCFSFLYSFVIRYFFPPGSYESSLEACILPSIVMVTCTFMYIKIYLATPLLPAAPGQENCRYKQSRKLLFAIMLILVASFVTSIPMSVFHFNVFLGRIRFADFENILMANIFYTLQIAIAVFNPIIYWWQVLLREIQPICGCWETKISR</sequence>
<feature type="transmembrane region" description="Helical" evidence="10">
    <location>
        <begin position="197"/>
        <end position="217"/>
    </location>
</feature>
<keyword evidence="4 10" id="KW-1133">Transmembrane helix</keyword>
<keyword evidence="6 10" id="KW-0472">Membrane</keyword>
<protein>
    <recommendedName>
        <fullName evidence="11">G-protein coupled receptors family 1 profile domain-containing protein</fullName>
    </recommendedName>
</protein>
<evidence type="ECO:0000256" key="5">
    <source>
        <dbReference type="ARBA" id="ARBA00023040"/>
    </source>
</evidence>
<keyword evidence="7" id="KW-0675">Receptor</keyword>
<dbReference type="InterPro" id="IPR000276">
    <property type="entry name" value="GPCR_Rhodpsn"/>
</dbReference>
<evidence type="ECO:0000256" key="3">
    <source>
        <dbReference type="ARBA" id="ARBA00022692"/>
    </source>
</evidence>
<gene>
    <name evidence="12" type="ORF">HOLleu_41666</name>
</gene>
<feature type="transmembrane region" description="Helical" evidence="10">
    <location>
        <begin position="238"/>
        <end position="261"/>
    </location>
</feature>
<reference evidence="12" key="1">
    <citation type="submission" date="2021-10" db="EMBL/GenBank/DDBJ databases">
        <title>Tropical sea cucumber genome reveals ecological adaptation and Cuvierian tubules defense mechanism.</title>
        <authorList>
            <person name="Chen T."/>
        </authorList>
    </citation>
    <scope>NUCLEOTIDE SEQUENCE</scope>
    <source>
        <strain evidence="12">Nanhai2018</strain>
        <tissue evidence="12">Muscle</tissue>
    </source>
</reference>
<keyword evidence="13" id="KW-1185">Reference proteome</keyword>
<dbReference type="AlphaFoldDB" id="A0A9Q0YEG5"/>
<dbReference type="PANTHER" id="PTHR24246">
    <property type="entry name" value="OLFACTORY RECEPTOR AND ADENOSINE RECEPTOR"/>
    <property type="match status" value="1"/>
</dbReference>
<dbReference type="GO" id="GO:0004930">
    <property type="term" value="F:G protein-coupled receptor activity"/>
    <property type="evidence" value="ECO:0007669"/>
    <property type="project" value="UniProtKB-KW"/>
</dbReference>
<feature type="domain" description="G-protein coupled receptors family 1 profile" evidence="11">
    <location>
        <begin position="66"/>
        <end position="297"/>
    </location>
</feature>
<evidence type="ECO:0000256" key="4">
    <source>
        <dbReference type="ARBA" id="ARBA00022989"/>
    </source>
</evidence>
<feature type="transmembrane region" description="Helical" evidence="10">
    <location>
        <begin position="85"/>
        <end position="110"/>
    </location>
</feature>
<evidence type="ECO:0000313" key="13">
    <source>
        <dbReference type="Proteomes" id="UP001152320"/>
    </source>
</evidence>
<keyword evidence="5" id="KW-0297">G-protein coupled receptor</keyword>
<name>A0A9Q0YEG5_HOLLE</name>
<evidence type="ECO:0000256" key="9">
    <source>
        <dbReference type="ARBA" id="ARBA00023224"/>
    </source>
</evidence>
<evidence type="ECO:0000259" key="11">
    <source>
        <dbReference type="PROSITE" id="PS50262"/>
    </source>
</evidence>
<organism evidence="12 13">
    <name type="scientific">Holothuria leucospilota</name>
    <name type="common">Black long sea cucumber</name>
    <name type="synonym">Mertensiothuria leucospilota</name>
    <dbReference type="NCBI Taxonomy" id="206669"/>
    <lineage>
        <taxon>Eukaryota</taxon>
        <taxon>Metazoa</taxon>
        <taxon>Echinodermata</taxon>
        <taxon>Eleutherozoa</taxon>
        <taxon>Echinozoa</taxon>
        <taxon>Holothuroidea</taxon>
        <taxon>Aspidochirotacea</taxon>
        <taxon>Aspidochirotida</taxon>
        <taxon>Holothuriidae</taxon>
        <taxon>Holothuria</taxon>
    </lineage>
</organism>
<keyword evidence="2" id="KW-1003">Cell membrane</keyword>
<evidence type="ECO:0000256" key="1">
    <source>
        <dbReference type="ARBA" id="ARBA00004651"/>
    </source>
</evidence>
<dbReference type="Gene3D" id="1.20.1070.10">
    <property type="entry name" value="Rhodopsin 7-helix transmembrane proteins"/>
    <property type="match status" value="1"/>
</dbReference>
<dbReference type="PROSITE" id="PS50262">
    <property type="entry name" value="G_PROTEIN_RECEP_F1_2"/>
    <property type="match status" value="1"/>
</dbReference>
<dbReference type="InterPro" id="IPR017452">
    <property type="entry name" value="GPCR_Rhodpsn_7TM"/>
</dbReference>
<dbReference type="EMBL" id="JAIZAY010000023">
    <property type="protein sequence ID" value="KAJ8019890.1"/>
    <property type="molecule type" value="Genomic_DNA"/>
</dbReference>
<proteinExistence type="predicted"/>